<dbReference type="PROSITE" id="PS51406">
    <property type="entry name" value="FIBRINOGEN_C_2"/>
    <property type="match status" value="1"/>
</dbReference>
<reference evidence="2 3" key="1">
    <citation type="submission" date="2020-06" db="EMBL/GenBank/DDBJ databases">
        <authorList>
            <person name="Li R."/>
            <person name="Bekaert M."/>
        </authorList>
    </citation>
    <scope>NUCLEOTIDE SEQUENCE [LARGE SCALE GENOMIC DNA]</scope>
    <source>
        <strain evidence="3">wild</strain>
    </source>
</reference>
<dbReference type="SUPFAM" id="SSF56496">
    <property type="entry name" value="Fibrinogen C-terminal domain-like"/>
    <property type="match status" value="1"/>
</dbReference>
<dbReference type="InterPro" id="IPR050373">
    <property type="entry name" value="Fibrinogen_C-term_domain"/>
</dbReference>
<dbReference type="InterPro" id="IPR002181">
    <property type="entry name" value="Fibrinogen_a/b/g_C_dom"/>
</dbReference>
<dbReference type="CDD" id="cd00087">
    <property type="entry name" value="FReD"/>
    <property type="match status" value="1"/>
</dbReference>
<proteinExistence type="predicted"/>
<dbReference type="AlphaFoldDB" id="A0A6J8D8I0"/>
<evidence type="ECO:0000259" key="1">
    <source>
        <dbReference type="PROSITE" id="PS51406"/>
    </source>
</evidence>
<organism evidence="2 3">
    <name type="scientific">Mytilus coruscus</name>
    <name type="common">Sea mussel</name>
    <dbReference type="NCBI Taxonomy" id="42192"/>
    <lineage>
        <taxon>Eukaryota</taxon>
        <taxon>Metazoa</taxon>
        <taxon>Spiralia</taxon>
        <taxon>Lophotrochozoa</taxon>
        <taxon>Mollusca</taxon>
        <taxon>Bivalvia</taxon>
        <taxon>Autobranchia</taxon>
        <taxon>Pteriomorphia</taxon>
        <taxon>Mytilida</taxon>
        <taxon>Mytiloidea</taxon>
        <taxon>Mytilidae</taxon>
        <taxon>Mytilinae</taxon>
        <taxon>Mytilus</taxon>
    </lineage>
</organism>
<evidence type="ECO:0000313" key="2">
    <source>
        <dbReference type="EMBL" id="CAC5403404.1"/>
    </source>
</evidence>
<gene>
    <name evidence="2" type="ORF">MCOR_37302</name>
</gene>
<dbReference type="PANTHER" id="PTHR19143">
    <property type="entry name" value="FIBRINOGEN/TENASCIN/ANGIOPOEITIN"/>
    <property type="match status" value="1"/>
</dbReference>
<evidence type="ECO:0000313" key="3">
    <source>
        <dbReference type="Proteomes" id="UP000507470"/>
    </source>
</evidence>
<dbReference type="Gene3D" id="3.90.215.10">
    <property type="entry name" value="Gamma Fibrinogen, chain A, domain 1"/>
    <property type="match status" value="1"/>
</dbReference>
<dbReference type="Proteomes" id="UP000507470">
    <property type="component" value="Unassembled WGS sequence"/>
</dbReference>
<dbReference type="InterPro" id="IPR036056">
    <property type="entry name" value="Fibrinogen-like_C"/>
</dbReference>
<dbReference type="OrthoDB" id="6086925at2759"/>
<dbReference type="EMBL" id="CACVKT020006765">
    <property type="protein sequence ID" value="CAC5403404.1"/>
    <property type="molecule type" value="Genomic_DNA"/>
</dbReference>
<dbReference type="Pfam" id="PF00147">
    <property type="entry name" value="Fibrinogen_C"/>
    <property type="match status" value="1"/>
</dbReference>
<dbReference type="InterPro" id="IPR014716">
    <property type="entry name" value="Fibrinogen_a/b/g_C_1"/>
</dbReference>
<dbReference type="NCBIfam" id="NF040941">
    <property type="entry name" value="GGGWT_bact"/>
    <property type="match status" value="1"/>
</dbReference>
<protein>
    <submittedName>
        <fullName evidence="2">Fibrinogen-like protein 1,Tenascin,Ryncolin-2,Tenascin-N,Ficolin-2,Ryncolin-1,Rynco lin-3,Ficolin-1</fullName>
    </submittedName>
</protein>
<dbReference type="SMART" id="SM00186">
    <property type="entry name" value="FBG"/>
    <property type="match status" value="1"/>
</dbReference>
<accession>A0A6J8D8I0</accession>
<name>A0A6J8D8I0_MYTCO</name>
<sequence>MIPGKDTCYQGWNIEYYGYLNAHDYRFAAAISFVCLHVHPEFRRGGRHNYEGKLFHPVIGSYGSLPCPPYVNDYPLTCVTINTIIHSFVPTHNSGDKHNNLFTFQRIFVQVITNVAVTYTVWGRKQCPNNSSNLVYSDPSYRKTITYSGQSARLFVGEYDNHFFGANGDGNDVPCAVCRTDEVSPIIMIPGKDTCYDGWKIEYCRYLAAHDNTFAVATSYVCMHINPEFVIGGVRRPKDCSELEPKIDTSGVYTIYPTGGRGVKVYCDMKTDGGRWTVLVRRMDGSQDFNKKWVEYENGFGDLYKEFWLGNRYLHTLTSIGKTEMRVDMQNFKGDTKYAKYTIFKVGDALSKYKLTIGGFTGNVPDAFAVGNHNGQRFTTSDNDNDQDSTNCATQSNRDGGGWWFNRCEMVCFTFSYANNKKGITDNGLIQWENWKGSRYSLKYASMMIRRV</sequence>
<keyword evidence="3" id="KW-1185">Reference proteome</keyword>
<feature type="domain" description="Fibrinogen C-terminal" evidence="1">
    <location>
        <begin position="231"/>
        <end position="452"/>
    </location>
</feature>
<dbReference type="GO" id="GO:0005615">
    <property type="term" value="C:extracellular space"/>
    <property type="evidence" value="ECO:0007669"/>
    <property type="project" value="TreeGrafter"/>
</dbReference>